<dbReference type="EMBL" id="LDYG01000028">
    <property type="protein sequence ID" value="KUP06460.1"/>
    <property type="molecule type" value="Genomic_DNA"/>
</dbReference>
<dbReference type="Pfam" id="PF09335">
    <property type="entry name" value="VTT_dom"/>
    <property type="match status" value="1"/>
</dbReference>
<keyword evidence="5" id="KW-1185">Reference proteome</keyword>
<organism evidence="4 5">
    <name type="scientific">Bacillus coahuilensis p1.1.43</name>
    <dbReference type="NCBI Taxonomy" id="1150625"/>
    <lineage>
        <taxon>Bacteria</taxon>
        <taxon>Bacillati</taxon>
        <taxon>Bacillota</taxon>
        <taxon>Bacilli</taxon>
        <taxon>Bacillales</taxon>
        <taxon>Bacillaceae</taxon>
        <taxon>Bacillus</taxon>
    </lineage>
</organism>
<dbReference type="Proteomes" id="UP000074108">
    <property type="component" value="Unassembled WGS sequence"/>
</dbReference>
<accession>A0A147K8D4</accession>
<dbReference type="InterPro" id="IPR032816">
    <property type="entry name" value="VTT_dom"/>
</dbReference>
<dbReference type="OrthoDB" id="9813426at2"/>
<keyword evidence="2" id="KW-0812">Transmembrane</keyword>
<gene>
    <name evidence="4" type="ORF">Q75_07965</name>
</gene>
<dbReference type="PATRIC" id="fig|1150625.3.peg.1683"/>
<reference evidence="4 5" key="1">
    <citation type="journal article" date="2016" name="Front. Microbiol.">
        <title>Microevolution Analysis of Bacillus coahuilensis Unveils Differences in Phosphorus Acquisition Strategies and Their Regulation.</title>
        <authorList>
            <person name="Gomez-Lunar Z."/>
            <person name="Hernandez-Gonzalez I."/>
            <person name="Rodriguez-Torres M.D."/>
            <person name="Souza V."/>
            <person name="Olmedo-Alvarez G."/>
        </authorList>
    </citation>
    <scope>NUCLEOTIDE SEQUENCE [LARGE SCALE GENOMIC DNA]</scope>
    <source>
        <strain evidence="5">p1.1.43</strain>
    </source>
</reference>
<evidence type="ECO:0000259" key="3">
    <source>
        <dbReference type="Pfam" id="PF09335"/>
    </source>
</evidence>
<dbReference type="STRING" id="1150625.Q75_07965"/>
<feature type="domain" description="VTT" evidence="3">
    <location>
        <begin position="28"/>
        <end position="153"/>
    </location>
</feature>
<sequence length="194" mass="21819">MNWIESFLLSLEQLGYFGIFLGLTLEIIPSELVLAYGGYLIGIGKISFLGALIAGIIGGTLAQIIVYLLGRLVGRPFFIHYGKFFLISEKHLCQSEEWFEKHGHFVVFFARFIPVIRHAISIPAGVSKMPIGIFTLYTVGAMIPWTILFLLLGMELGTYWPRIEEVAKPYILPIILFSVISGSILLWINHRSSK</sequence>
<dbReference type="InterPro" id="IPR051311">
    <property type="entry name" value="DedA_domain"/>
</dbReference>
<keyword evidence="2" id="KW-1133">Transmembrane helix</keyword>
<proteinExistence type="inferred from homology"/>
<feature type="transmembrane region" description="Helical" evidence="2">
    <location>
        <begin position="14"/>
        <end position="36"/>
    </location>
</feature>
<dbReference type="PANTHER" id="PTHR42709">
    <property type="entry name" value="ALKALINE PHOSPHATASE LIKE PROTEIN"/>
    <property type="match status" value="1"/>
</dbReference>
<dbReference type="RefSeq" id="WP_059282844.1">
    <property type="nucleotide sequence ID" value="NZ_LDYG01000028.1"/>
</dbReference>
<dbReference type="PANTHER" id="PTHR42709:SF8">
    <property type="entry name" value="UNDECAPRENYL PHOSPHATE TRANSPORTER A"/>
    <property type="match status" value="1"/>
</dbReference>
<evidence type="ECO:0000313" key="4">
    <source>
        <dbReference type="EMBL" id="KUP06460.1"/>
    </source>
</evidence>
<feature type="transmembrane region" description="Helical" evidence="2">
    <location>
        <begin position="132"/>
        <end position="150"/>
    </location>
</feature>
<keyword evidence="2" id="KW-0472">Membrane</keyword>
<feature type="transmembrane region" description="Helical" evidence="2">
    <location>
        <begin position="170"/>
        <end position="188"/>
    </location>
</feature>
<comment type="similarity">
    <text evidence="1">Belongs to the DedA family.</text>
</comment>
<comment type="caution">
    <text evidence="4">The sequence shown here is derived from an EMBL/GenBank/DDBJ whole genome shotgun (WGS) entry which is preliminary data.</text>
</comment>
<dbReference type="GO" id="GO:0005886">
    <property type="term" value="C:plasma membrane"/>
    <property type="evidence" value="ECO:0007669"/>
    <property type="project" value="TreeGrafter"/>
</dbReference>
<protein>
    <submittedName>
        <fullName evidence="4">Membrane protein</fullName>
    </submittedName>
</protein>
<evidence type="ECO:0000256" key="1">
    <source>
        <dbReference type="ARBA" id="ARBA00010792"/>
    </source>
</evidence>
<evidence type="ECO:0000313" key="5">
    <source>
        <dbReference type="Proteomes" id="UP000074108"/>
    </source>
</evidence>
<evidence type="ECO:0000256" key="2">
    <source>
        <dbReference type="SAM" id="Phobius"/>
    </source>
</evidence>
<name>A0A147K8D4_9BACI</name>
<feature type="transmembrane region" description="Helical" evidence="2">
    <location>
        <begin position="48"/>
        <end position="69"/>
    </location>
</feature>
<dbReference type="AlphaFoldDB" id="A0A147K8D4"/>